<name>A0A8K0H056_9ROSA</name>
<comment type="caution">
    <text evidence="1">The sequence shown here is derived from an EMBL/GenBank/DDBJ whole genome shotgun (WGS) entry which is preliminary data.</text>
</comment>
<sequence length="120" mass="13562">MPFPVVLYKGTLVICRGTGNEVKFQQVRSPNLGISLATMPKCLAISSSPYNDAICEAQQVKKFRQPTAPNFTRPFCSPRFRLSSPFRHDIRTSRPSGRVAKVFRFGDFVFTKFGFNLQPN</sequence>
<accession>A0A8K0H056</accession>
<evidence type="ECO:0000313" key="2">
    <source>
        <dbReference type="Proteomes" id="UP000796880"/>
    </source>
</evidence>
<organism evidence="1 2">
    <name type="scientific">Rhamnella rubrinervis</name>
    <dbReference type="NCBI Taxonomy" id="2594499"/>
    <lineage>
        <taxon>Eukaryota</taxon>
        <taxon>Viridiplantae</taxon>
        <taxon>Streptophyta</taxon>
        <taxon>Embryophyta</taxon>
        <taxon>Tracheophyta</taxon>
        <taxon>Spermatophyta</taxon>
        <taxon>Magnoliopsida</taxon>
        <taxon>eudicotyledons</taxon>
        <taxon>Gunneridae</taxon>
        <taxon>Pentapetalae</taxon>
        <taxon>rosids</taxon>
        <taxon>fabids</taxon>
        <taxon>Rosales</taxon>
        <taxon>Rhamnaceae</taxon>
        <taxon>rhamnoid group</taxon>
        <taxon>Rhamneae</taxon>
        <taxon>Rhamnella</taxon>
    </lineage>
</organism>
<gene>
    <name evidence="1" type="ORF">FNV43_RR12859</name>
</gene>
<evidence type="ECO:0000313" key="1">
    <source>
        <dbReference type="EMBL" id="KAF3443178.1"/>
    </source>
</evidence>
<reference evidence="1" key="1">
    <citation type="submission" date="2020-03" db="EMBL/GenBank/DDBJ databases">
        <title>A high-quality chromosome-level genome assembly of a woody plant with both climbing and erect habits, Rhamnella rubrinervis.</title>
        <authorList>
            <person name="Lu Z."/>
            <person name="Yang Y."/>
            <person name="Zhu X."/>
            <person name="Sun Y."/>
        </authorList>
    </citation>
    <scope>NUCLEOTIDE SEQUENCE</scope>
    <source>
        <strain evidence="1">BYM</strain>
        <tissue evidence="1">Leaf</tissue>
    </source>
</reference>
<proteinExistence type="predicted"/>
<dbReference type="EMBL" id="VOIH02000006">
    <property type="protein sequence ID" value="KAF3443178.1"/>
    <property type="molecule type" value="Genomic_DNA"/>
</dbReference>
<protein>
    <submittedName>
        <fullName evidence="1">Uncharacterized protein</fullName>
    </submittedName>
</protein>
<dbReference type="AlphaFoldDB" id="A0A8K0H056"/>
<dbReference type="Proteomes" id="UP000796880">
    <property type="component" value="Unassembled WGS sequence"/>
</dbReference>
<keyword evidence="2" id="KW-1185">Reference proteome</keyword>